<evidence type="ECO:0000256" key="4">
    <source>
        <dbReference type="ARBA" id="ARBA00022801"/>
    </source>
</evidence>
<keyword evidence="7" id="KW-0413">Isomerase</keyword>
<dbReference type="SUPFAM" id="SSF54534">
    <property type="entry name" value="FKBP-like"/>
    <property type="match status" value="1"/>
</dbReference>
<dbReference type="Pfam" id="PF00254">
    <property type="entry name" value="FKBP_C"/>
    <property type="match status" value="1"/>
</dbReference>
<dbReference type="PROSITE" id="PS50059">
    <property type="entry name" value="FKBP_PPIASE"/>
    <property type="match status" value="1"/>
</dbReference>
<dbReference type="InterPro" id="IPR001179">
    <property type="entry name" value="PPIase_FKBP_dom"/>
</dbReference>
<dbReference type="InterPro" id="IPR001375">
    <property type="entry name" value="Peptidase_S9_cat"/>
</dbReference>
<evidence type="ECO:0000256" key="5">
    <source>
        <dbReference type="ARBA" id="ARBA00022825"/>
    </source>
</evidence>
<comment type="catalytic activity">
    <reaction evidence="1 7">
        <text>[protein]-peptidylproline (omega=180) = [protein]-peptidylproline (omega=0)</text>
        <dbReference type="Rhea" id="RHEA:16237"/>
        <dbReference type="Rhea" id="RHEA-COMP:10747"/>
        <dbReference type="Rhea" id="RHEA-COMP:10748"/>
        <dbReference type="ChEBI" id="CHEBI:83833"/>
        <dbReference type="ChEBI" id="CHEBI:83834"/>
        <dbReference type="EC" id="5.2.1.8"/>
    </reaction>
</comment>
<keyword evidence="3" id="KW-0645">Protease</keyword>
<feature type="signal peptide" evidence="8">
    <location>
        <begin position="1"/>
        <end position="18"/>
    </location>
</feature>
<evidence type="ECO:0000313" key="11">
    <source>
        <dbReference type="Proteomes" id="UP000706039"/>
    </source>
</evidence>
<dbReference type="PANTHER" id="PTHR42881:SF13">
    <property type="entry name" value="PROLYL ENDOPEPTIDASE"/>
    <property type="match status" value="1"/>
</dbReference>
<organism evidence="10 11">
    <name type="scientific">Sphingomonas colocasiae</name>
    <dbReference type="NCBI Taxonomy" id="1848973"/>
    <lineage>
        <taxon>Bacteria</taxon>
        <taxon>Pseudomonadati</taxon>
        <taxon>Pseudomonadota</taxon>
        <taxon>Alphaproteobacteria</taxon>
        <taxon>Sphingomonadales</taxon>
        <taxon>Sphingomonadaceae</taxon>
        <taxon>Sphingomonas</taxon>
    </lineage>
</organism>
<dbReference type="Gene3D" id="3.40.50.1820">
    <property type="entry name" value="alpha/beta hydrolase"/>
    <property type="match status" value="1"/>
</dbReference>
<dbReference type="Pfam" id="PF00326">
    <property type="entry name" value="Peptidase_S9"/>
    <property type="match status" value="1"/>
</dbReference>
<reference evidence="10 11" key="1">
    <citation type="submission" date="2021-08" db="EMBL/GenBank/DDBJ databases">
        <authorList>
            <person name="Tuo L."/>
        </authorList>
    </citation>
    <scope>NUCLEOTIDE SEQUENCE [LARGE SCALE GENOMIC DNA]</scope>
    <source>
        <strain evidence="10 11">JCM 31229</strain>
    </source>
</reference>
<dbReference type="InterPro" id="IPR051167">
    <property type="entry name" value="Prolyl_oligopep/macrocyclase"/>
</dbReference>
<keyword evidence="4" id="KW-0378">Hydrolase</keyword>
<dbReference type="PRINTS" id="PR00862">
    <property type="entry name" value="PROLIGOPTASE"/>
</dbReference>
<dbReference type="InterPro" id="IPR002470">
    <property type="entry name" value="Peptidase_S9A"/>
</dbReference>
<keyword evidence="8" id="KW-0732">Signal</keyword>
<dbReference type="SUPFAM" id="SSF53474">
    <property type="entry name" value="alpha/beta-Hydrolases"/>
    <property type="match status" value="1"/>
</dbReference>
<comment type="caution">
    <text evidence="10">The sequence shown here is derived from an EMBL/GenBank/DDBJ whole genome shotgun (WGS) entry which is preliminary data.</text>
</comment>
<feature type="chain" id="PRO_5045247006" description="peptidylprolyl isomerase" evidence="8">
    <location>
        <begin position="19"/>
        <end position="821"/>
    </location>
</feature>
<keyword evidence="5" id="KW-0720">Serine protease</keyword>
<evidence type="ECO:0000256" key="1">
    <source>
        <dbReference type="ARBA" id="ARBA00000971"/>
    </source>
</evidence>
<dbReference type="RefSeq" id="WP_222991087.1">
    <property type="nucleotide sequence ID" value="NZ_JAINVV010000008.1"/>
</dbReference>
<evidence type="ECO:0000259" key="9">
    <source>
        <dbReference type="PROSITE" id="PS50059"/>
    </source>
</evidence>
<evidence type="ECO:0000256" key="8">
    <source>
        <dbReference type="SAM" id="SignalP"/>
    </source>
</evidence>
<dbReference type="Gene3D" id="2.130.10.120">
    <property type="entry name" value="Prolyl oligopeptidase, N-terminal domain"/>
    <property type="match status" value="1"/>
</dbReference>
<dbReference type="EC" id="5.2.1.8" evidence="2 7"/>
<accession>A0ABS7PSM9</accession>
<proteinExistence type="predicted"/>
<feature type="domain" description="PPIase FKBP-type" evidence="9">
    <location>
        <begin position="735"/>
        <end position="820"/>
    </location>
</feature>
<gene>
    <name evidence="10" type="ORF">K7G82_16890</name>
</gene>
<protein>
    <recommendedName>
        <fullName evidence="2 7">peptidylprolyl isomerase</fullName>
        <ecNumber evidence="2 7">5.2.1.8</ecNumber>
    </recommendedName>
</protein>
<evidence type="ECO:0000256" key="7">
    <source>
        <dbReference type="PROSITE-ProRule" id="PRU00277"/>
    </source>
</evidence>
<evidence type="ECO:0000313" key="10">
    <source>
        <dbReference type="EMBL" id="MBY8823984.1"/>
    </source>
</evidence>
<sequence length="821" mass="89834">MRAFAAAAALLLSTAAPAEREDPYLWMEETQGQRALDWVAAQNARSRAVLEAGKNFDRYKREATTILNDRNRLAMPRAAGADIVNFWQDANNVRGLWRAAERRGFIAGAPRWRTLIDLDALAAREKRNWVWRGAACLAPEHRRCMIALSDGGKDAVTWREFDRVEARFVDGGFVTPEAKTDLVWQDGDHLLLVSDFGAGTLNSSGYGRQLRRWTRGTVLADAALLYEAPATDVWLRPIVERDGATTHVLILRNRTTWDAELLHLKPDGRTVRAPLPEDATYQAMIGDRVIARLQSPLRVSGRDLPAGALVAWKLSATAPSLEPVYVPAAGESIVSVAATRSTLYVGLLHNVAARLVALRAGRPPKAIPVAPDSALALADADRDGNTLFYVVQGLTRPETLYALADGGAPVRIASVPPRFDAARYAVSQHWAVSRDGTRIPYFLVRPKDATGPLPTLINAYGGFRQPSLPIYLPAMAQLWVEAGNAYVIVNVRGGGEFGPAWHAAAIGPGRQKSYDDVHAVAEALRNDRTASRLGIYGGSNGGLLAGAVFLQRPGLYDAVVMSAPLTDMKRYSKLLAGASWMAEYGDPDRAEDWGWLRRYSPYHNIRPDLAYPRPLILTSTKDDRVHPGHARKFAARLEEQGHGFFYYENVDGGHSGTANRNEQAYRTALILSYLDRELGRKPAPPGAPADSAYLHAQQTYLTGPASGPGWRTTSNGLYYRVTRAAPADAPRPLPTDRVTVNYEGRFIDGRVFDSSYARGEPATFPVAGVVRGWREALPMMRVGEAWEIALPAHLGYGFAGRGEIPAGATLVFTIELLAIAR</sequence>
<dbReference type="SUPFAM" id="SSF50993">
    <property type="entry name" value="Peptidase/esterase 'gauge' domain"/>
    <property type="match status" value="1"/>
</dbReference>
<dbReference type="InterPro" id="IPR023302">
    <property type="entry name" value="Pept_S9A_N"/>
</dbReference>
<dbReference type="Proteomes" id="UP000706039">
    <property type="component" value="Unassembled WGS sequence"/>
</dbReference>
<name>A0ABS7PSM9_9SPHN</name>
<evidence type="ECO:0000256" key="2">
    <source>
        <dbReference type="ARBA" id="ARBA00013194"/>
    </source>
</evidence>
<evidence type="ECO:0000256" key="3">
    <source>
        <dbReference type="ARBA" id="ARBA00022670"/>
    </source>
</evidence>
<keyword evidence="6 7" id="KW-0697">Rotamase</keyword>
<dbReference type="PANTHER" id="PTHR42881">
    <property type="entry name" value="PROLYL ENDOPEPTIDASE"/>
    <property type="match status" value="1"/>
</dbReference>
<dbReference type="InterPro" id="IPR029058">
    <property type="entry name" value="AB_hydrolase_fold"/>
</dbReference>
<keyword evidence="11" id="KW-1185">Reference proteome</keyword>
<dbReference type="EMBL" id="JAINVV010000008">
    <property type="protein sequence ID" value="MBY8823984.1"/>
    <property type="molecule type" value="Genomic_DNA"/>
</dbReference>
<dbReference type="Pfam" id="PF02897">
    <property type="entry name" value="Peptidase_S9_N"/>
    <property type="match status" value="1"/>
</dbReference>
<dbReference type="Gene3D" id="3.10.50.40">
    <property type="match status" value="1"/>
</dbReference>
<dbReference type="InterPro" id="IPR046357">
    <property type="entry name" value="PPIase_dom_sf"/>
</dbReference>
<evidence type="ECO:0000256" key="6">
    <source>
        <dbReference type="ARBA" id="ARBA00023110"/>
    </source>
</evidence>